<evidence type="ECO:0000313" key="5">
    <source>
        <dbReference type="Proteomes" id="UP000186469"/>
    </source>
</evidence>
<dbReference type="SUPFAM" id="SSF55729">
    <property type="entry name" value="Acyl-CoA N-acyltransferases (Nat)"/>
    <property type="match status" value="1"/>
</dbReference>
<dbReference type="PANTHER" id="PTHR42919">
    <property type="entry name" value="N-ALPHA-ACETYLTRANSFERASE"/>
    <property type="match status" value="1"/>
</dbReference>
<organism evidence="4 5">
    <name type="scientific">Desulfovibrio litoralis DSM 11393</name>
    <dbReference type="NCBI Taxonomy" id="1121455"/>
    <lineage>
        <taxon>Bacteria</taxon>
        <taxon>Pseudomonadati</taxon>
        <taxon>Thermodesulfobacteriota</taxon>
        <taxon>Desulfovibrionia</taxon>
        <taxon>Desulfovibrionales</taxon>
        <taxon>Desulfovibrionaceae</taxon>
        <taxon>Desulfovibrio</taxon>
    </lineage>
</organism>
<dbReference type="Pfam" id="PF00583">
    <property type="entry name" value="Acetyltransf_1"/>
    <property type="match status" value="1"/>
</dbReference>
<evidence type="ECO:0000259" key="3">
    <source>
        <dbReference type="PROSITE" id="PS51186"/>
    </source>
</evidence>
<dbReference type="PROSITE" id="PS51186">
    <property type="entry name" value="GNAT"/>
    <property type="match status" value="1"/>
</dbReference>
<keyword evidence="2" id="KW-0012">Acyltransferase</keyword>
<keyword evidence="5" id="KW-1185">Reference proteome</keyword>
<accession>A0A1M7S0Z1</accession>
<dbReference type="Proteomes" id="UP000186469">
    <property type="component" value="Unassembled WGS sequence"/>
</dbReference>
<keyword evidence="1 4" id="KW-0808">Transferase</keyword>
<protein>
    <submittedName>
        <fullName evidence="4">Ribosomal-protein-alanine N-acetyltransferase</fullName>
    </submittedName>
</protein>
<feature type="domain" description="N-acetyltransferase" evidence="3">
    <location>
        <begin position="7"/>
        <end position="156"/>
    </location>
</feature>
<dbReference type="PANTHER" id="PTHR42919:SF8">
    <property type="entry name" value="N-ALPHA-ACETYLTRANSFERASE 50"/>
    <property type="match status" value="1"/>
</dbReference>
<dbReference type="InterPro" id="IPR051556">
    <property type="entry name" value="N-term/lysine_N-AcTrnsfr"/>
</dbReference>
<reference evidence="4 5" key="1">
    <citation type="submission" date="2016-12" db="EMBL/GenBank/DDBJ databases">
        <authorList>
            <person name="Song W.-J."/>
            <person name="Kurnit D.M."/>
        </authorList>
    </citation>
    <scope>NUCLEOTIDE SEQUENCE [LARGE SCALE GENOMIC DNA]</scope>
    <source>
        <strain evidence="4 5">DSM 11393</strain>
    </source>
</reference>
<dbReference type="RefSeq" id="WP_072696010.1">
    <property type="nucleotide sequence ID" value="NZ_FRDI01000002.1"/>
</dbReference>
<dbReference type="InterPro" id="IPR000182">
    <property type="entry name" value="GNAT_dom"/>
</dbReference>
<dbReference type="NCBIfam" id="TIGR01575">
    <property type="entry name" value="rimI"/>
    <property type="match status" value="1"/>
</dbReference>
<dbReference type="Gene3D" id="3.40.630.30">
    <property type="match status" value="1"/>
</dbReference>
<evidence type="ECO:0000313" key="4">
    <source>
        <dbReference type="EMBL" id="SHN52138.1"/>
    </source>
</evidence>
<sequence length="157" mass="17822">MLNSNTIQYIKLEKKDISQVCALETLCFPTPWSEEQINSSLNDSFFSMFGAKQNDELLGYIALYHPLTEFGDNEIEILNLAVKPEYRRQGLGKQLLNIMLQTANKMGIIRAVLEVRKGNISAINLYKSIGFQQVGLRPRYYSNTNEDALILALDLNS</sequence>
<dbReference type="EMBL" id="FRDI01000002">
    <property type="protein sequence ID" value="SHN52138.1"/>
    <property type="molecule type" value="Genomic_DNA"/>
</dbReference>
<dbReference type="CDD" id="cd04301">
    <property type="entry name" value="NAT_SF"/>
    <property type="match status" value="1"/>
</dbReference>
<evidence type="ECO:0000256" key="1">
    <source>
        <dbReference type="ARBA" id="ARBA00022679"/>
    </source>
</evidence>
<name>A0A1M7S0Z1_9BACT</name>
<dbReference type="OrthoDB" id="529907at2"/>
<gene>
    <name evidence="4" type="ORF">SAMN02745728_00426</name>
</gene>
<dbReference type="InterPro" id="IPR016181">
    <property type="entry name" value="Acyl_CoA_acyltransferase"/>
</dbReference>
<evidence type="ECO:0000256" key="2">
    <source>
        <dbReference type="ARBA" id="ARBA00023315"/>
    </source>
</evidence>
<dbReference type="GO" id="GO:0008080">
    <property type="term" value="F:N-acetyltransferase activity"/>
    <property type="evidence" value="ECO:0007669"/>
    <property type="project" value="InterPro"/>
</dbReference>
<dbReference type="STRING" id="1121455.SAMN02745728_00426"/>
<dbReference type="InterPro" id="IPR006464">
    <property type="entry name" value="AcTrfase_RimI/Ard1"/>
</dbReference>
<proteinExistence type="predicted"/>
<dbReference type="AlphaFoldDB" id="A0A1M7S0Z1"/>